<dbReference type="PANTHER" id="PTHR45716">
    <property type="entry name" value="BITESIZE, ISOFORM I"/>
    <property type="match status" value="1"/>
</dbReference>
<accession>A0A8X7X451</accession>
<evidence type="ECO:0000313" key="11">
    <source>
        <dbReference type="Proteomes" id="UP000886611"/>
    </source>
</evidence>
<dbReference type="Gene3D" id="6.10.250.3000">
    <property type="match status" value="1"/>
</dbReference>
<dbReference type="FunFam" id="2.60.40.150:FF:000006">
    <property type="entry name" value="Synaptotagmin-like 5, isoform CRA_a"/>
    <property type="match status" value="1"/>
</dbReference>
<dbReference type="Pfam" id="PF00168">
    <property type="entry name" value="C2"/>
    <property type="match status" value="2"/>
</dbReference>
<evidence type="ECO:0000256" key="5">
    <source>
        <dbReference type="ARBA" id="ARBA00022553"/>
    </source>
</evidence>
<dbReference type="PROSITE" id="PS50004">
    <property type="entry name" value="C2"/>
    <property type="match status" value="2"/>
</dbReference>
<dbReference type="GO" id="GO:0031267">
    <property type="term" value="F:small GTPase binding"/>
    <property type="evidence" value="ECO:0007669"/>
    <property type="project" value="InterPro"/>
</dbReference>
<evidence type="ECO:0000256" key="2">
    <source>
        <dbReference type="ARBA" id="ARBA00004236"/>
    </source>
</evidence>
<gene>
    <name evidence="10" type="primary">Sytl1</name>
    <name evidence="10" type="ORF">GTO96_0011144</name>
</gene>
<dbReference type="InterPro" id="IPR035892">
    <property type="entry name" value="C2_domain_sf"/>
</dbReference>
<evidence type="ECO:0000256" key="8">
    <source>
        <dbReference type="ARBA" id="ARBA00072163"/>
    </source>
</evidence>
<dbReference type="SUPFAM" id="SSF49562">
    <property type="entry name" value="C2 domain (Calcium/lipid-binding domain, CaLB)"/>
    <property type="match status" value="2"/>
</dbReference>
<dbReference type="EMBL" id="JAATIS010004753">
    <property type="protein sequence ID" value="KAG2460794.1"/>
    <property type="molecule type" value="Genomic_DNA"/>
</dbReference>
<keyword evidence="4" id="KW-0268">Exocytosis</keyword>
<dbReference type="AlphaFoldDB" id="A0A8X7X451"/>
<dbReference type="InterPro" id="IPR043567">
    <property type="entry name" value="SYTL1-5_C2B"/>
</dbReference>
<organism evidence="10 11">
    <name type="scientific">Polypterus senegalus</name>
    <name type="common">Senegal bichir</name>
    <dbReference type="NCBI Taxonomy" id="55291"/>
    <lineage>
        <taxon>Eukaryota</taxon>
        <taxon>Metazoa</taxon>
        <taxon>Chordata</taxon>
        <taxon>Craniata</taxon>
        <taxon>Vertebrata</taxon>
        <taxon>Euteleostomi</taxon>
        <taxon>Actinopterygii</taxon>
        <taxon>Polypteriformes</taxon>
        <taxon>Polypteridae</taxon>
        <taxon>Polypterus</taxon>
    </lineage>
</organism>
<dbReference type="GO" id="GO:0006886">
    <property type="term" value="P:intracellular protein transport"/>
    <property type="evidence" value="ECO:0007669"/>
    <property type="project" value="InterPro"/>
</dbReference>
<evidence type="ECO:0000256" key="6">
    <source>
        <dbReference type="ARBA" id="ARBA00022737"/>
    </source>
</evidence>
<dbReference type="Gene3D" id="2.60.40.150">
    <property type="entry name" value="C2 domain"/>
    <property type="match status" value="2"/>
</dbReference>
<dbReference type="GO" id="GO:0006887">
    <property type="term" value="P:exocytosis"/>
    <property type="evidence" value="ECO:0007669"/>
    <property type="project" value="UniProtKB-KW"/>
</dbReference>
<feature type="non-terminal residue" evidence="10">
    <location>
        <position position="1"/>
    </location>
</feature>
<name>A0A8X7X451_POLSE</name>
<dbReference type="SMART" id="SM00239">
    <property type="entry name" value="C2"/>
    <property type="match status" value="2"/>
</dbReference>
<comment type="caution">
    <text evidence="10">The sequence shown here is derived from an EMBL/GenBank/DDBJ whole genome shotgun (WGS) entry which is preliminary data.</text>
</comment>
<sequence>MVSEPKLDPLLDLSFLSEDEQNCILRVLVRDNELRDVEEGRIRNLRRTVSDQRTLKVLTGDWFNDARSKKHKDEKFGSDIVRASIRRKKKPKGEPEKTIIAKLKESQESPPLPNGTTPTYVIKAAEEQKSDKDQQAEEQVDAIVHEEIIPGQRVIQEVFLMQTGILWENKIAGSASRQTQDPNTNATEQKDQQQRVGAPPLEPTVSIQLDSDSEGEKTPQPVSKITLAEKAKPLMNSSTSNLQSGSTLSGSMMSLFSSGEFGTLEVKGSILFALHYDQSKEELHIEVARCQDLAEAKKQRSDPYVKSYLLPDKSSQSKKKTSIKKKTVNPTYNETLKYKIKMLDLRTRILNLSVWHSESLGRNIFLGEVEVPLANWDTKDTQPNWYNLHPRSGFLPTGELHIWVKEAQGLVSTQGGSLDSLVKSYVLPDDSKHSRQKTRVIKNSVSPVYNHTMVYDGFQAEDLKEACAEFTVWEHETFNSQALGGVRLSLGTGVSYGAPVTWMDSTEEESDVWKAVIENPNTWVDAVLPLRTNLIPRKTGKGEV</sequence>
<proteinExistence type="predicted"/>
<feature type="non-terminal residue" evidence="10">
    <location>
        <position position="544"/>
    </location>
</feature>
<reference evidence="10 11" key="1">
    <citation type="journal article" date="2021" name="Cell">
        <title>Tracing the genetic footprints of vertebrate landing in non-teleost ray-finned fishes.</title>
        <authorList>
            <person name="Bi X."/>
            <person name="Wang K."/>
            <person name="Yang L."/>
            <person name="Pan H."/>
            <person name="Jiang H."/>
            <person name="Wei Q."/>
            <person name="Fang M."/>
            <person name="Yu H."/>
            <person name="Zhu C."/>
            <person name="Cai Y."/>
            <person name="He Y."/>
            <person name="Gan X."/>
            <person name="Zeng H."/>
            <person name="Yu D."/>
            <person name="Zhu Y."/>
            <person name="Jiang H."/>
            <person name="Qiu Q."/>
            <person name="Yang H."/>
            <person name="Zhang Y.E."/>
            <person name="Wang W."/>
            <person name="Zhu M."/>
            <person name="He S."/>
            <person name="Zhang G."/>
        </authorList>
    </citation>
    <scope>NUCLEOTIDE SEQUENCE [LARGE SCALE GENOMIC DNA]</scope>
    <source>
        <strain evidence="10">Bchr_013</strain>
    </source>
</reference>
<keyword evidence="7" id="KW-0472">Membrane</keyword>
<comment type="subcellular location">
    <subcellularLocation>
        <location evidence="2">Cell membrane</location>
    </subcellularLocation>
    <subcellularLocation>
        <location evidence="1">Endomembrane system</location>
        <topology evidence="1">Peripheral membrane protein</topology>
    </subcellularLocation>
</comment>
<keyword evidence="6" id="KW-0677">Repeat</keyword>
<evidence type="ECO:0000313" key="10">
    <source>
        <dbReference type="EMBL" id="KAG2460794.1"/>
    </source>
</evidence>
<keyword evidence="11" id="KW-1185">Reference proteome</keyword>
<dbReference type="InterPro" id="IPR000008">
    <property type="entry name" value="C2_dom"/>
</dbReference>
<keyword evidence="3" id="KW-1003">Cell membrane</keyword>
<dbReference type="Proteomes" id="UP000886611">
    <property type="component" value="Unassembled WGS sequence"/>
</dbReference>
<dbReference type="PROSITE" id="PS50916">
    <property type="entry name" value="RABBD"/>
    <property type="match status" value="1"/>
</dbReference>
<evidence type="ECO:0000256" key="3">
    <source>
        <dbReference type="ARBA" id="ARBA00022475"/>
    </source>
</evidence>
<dbReference type="GO" id="GO:0042043">
    <property type="term" value="F:neurexin family protein binding"/>
    <property type="evidence" value="ECO:0007669"/>
    <property type="project" value="TreeGrafter"/>
</dbReference>
<evidence type="ECO:0000256" key="1">
    <source>
        <dbReference type="ARBA" id="ARBA00004184"/>
    </source>
</evidence>
<protein>
    <recommendedName>
        <fullName evidence="8">Synaptotagmin-like protein 1</fullName>
    </recommendedName>
    <alternativeName>
        <fullName evidence="9">Exophilin-7</fullName>
    </alternativeName>
</protein>
<dbReference type="CDD" id="cd04020">
    <property type="entry name" value="C2B_SLP_1-2-3-4"/>
    <property type="match status" value="1"/>
</dbReference>
<keyword evidence="5" id="KW-0597">Phosphoprotein</keyword>
<dbReference type="GO" id="GO:0070382">
    <property type="term" value="C:exocytic vesicle"/>
    <property type="evidence" value="ECO:0007669"/>
    <property type="project" value="TreeGrafter"/>
</dbReference>
<evidence type="ECO:0000256" key="4">
    <source>
        <dbReference type="ARBA" id="ARBA00022483"/>
    </source>
</evidence>
<dbReference type="InterPro" id="IPR010911">
    <property type="entry name" value="Rab_BD"/>
</dbReference>
<dbReference type="GO" id="GO:0005886">
    <property type="term" value="C:plasma membrane"/>
    <property type="evidence" value="ECO:0007669"/>
    <property type="project" value="UniProtKB-SubCell"/>
</dbReference>
<dbReference type="PANTHER" id="PTHR45716:SF3">
    <property type="entry name" value="SYNAPTOTAGMIN-LIKE PROTEIN 1"/>
    <property type="match status" value="1"/>
</dbReference>
<dbReference type="FunFam" id="2.60.40.150:FF:000108">
    <property type="entry name" value="Synaptotagmin like 1"/>
    <property type="match status" value="1"/>
</dbReference>
<evidence type="ECO:0000256" key="7">
    <source>
        <dbReference type="ARBA" id="ARBA00023136"/>
    </source>
</evidence>
<evidence type="ECO:0000256" key="9">
    <source>
        <dbReference type="ARBA" id="ARBA00075525"/>
    </source>
</evidence>